<proteinExistence type="inferred from homology"/>
<evidence type="ECO:0000256" key="4">
    <source>
        <dbReference type="PROSITE-ProRule" id="PRU01052"/>
    </source>
</evidence>
<dbReference type="PROSITE" id="PS51715">
    <property type="entry name" value="G_GB1_RHD3"/>
    <property type="match status" value="1"/>
</dbReference>
<evidence type="ECO:0000256" key="2">
    <source>
        <dbReference type="ARBA" id="ARBA00022801"/>
    </source>
</evidence>
<feature type="domain" description="GB1/RHD3-type G" evidence="7">
    <location>
        <begin position="56"/>
        <end position="311"/>
    </location>
</feature>
<dbReference type="GO" id="GO:0003924">
    <property type="term" value="F:GTPase activity"/>
    <property type="evidence" value="ECO:0007669"/>
    <property type="project" value="InterPro"/>
</dbReference>
<evidence type="ECO:0000256" key="5">
    <source>
        <dbReference type="SAM" id="Coils"/>
    </source>
</evidence>
<name>A0A080ZYN6_PHYNI</name>
<feature type="region of interest" description="Disordered" evidence="6">
    <location>
        <begin position="632"/>
        <end position="655"/>
    </location>
</feature>
<evidence type="ECO:0000313" key="9">
    <source>
        <dbReference type="Proteomes" id="UP000028582"/>
    </source>
</evidence>
<dbReference type="PANTHER" id="PTHR10751">
    <property type="entry name" value="GUANYLATE BINDING PROTEIN"/>
    <property type="match status" value="1"/>
</dbReference>
<dbReference type="GO" id="GO:0005525">
    <property type="term" value="F:GTP binding"/>
    <property type="evidence" value="ECO:0007669"/>
    <property type="project" value="UniProtKB-KW"/>
</dbReference>
<gene>
    <name evidence="8" type="ORF">F444_11942</name>
</gene>
<evidence type="ECO:0000259" key="7">
    <source>
        <dbReference type="PROSITE" id="PS51715"/>
    </source>
</evidence>
<evidence type="ECO:0000256" key="1">
    <source>
        <dbReference type="ARBA" id="ARBA00022741"/>
    </source>
</evidence>
<dbReference type="FunFam" id="3.40.50.300:FF:001470">
    <property type="entry name" value="Interferon-induced guanylate-binding protein 1"/>
    <property type="match status" value="1"/>
</dbReference>
<dbReference type="OrthoDB" id="2135133at2759"/>
<sequence>MTFVAFLDKQQKSVPHDMVSSASTPALSAPLPFVTLSDDGSFEIAPEAVTYLQQIRGDIAVVAIAGLYRTGKSYLLNLLLGRDQESEMFDVGATVNACTKGIWIWGQPAGSQTRHPAFKHLSKDTTIVFMDTEGLGSTQRSQTQDTRIFALALLLSSTFIYNSRGVIDASAIEDLSLVVNLTKYIQAKAHKTETEDGSELSVFFPDFLWVVRDFTLQLQEDGKKVTSKDYFESALKQQPPLTEEVVQKNRIRSLLSTFFPSRDCVTVVRPLSDEALLRDLIRQPYDSLRPEFREQMEVLRNKLSTLLKPKTMMSKVLNGAMLLSLTENYVAAFNSGSSPVITSVWDRVLESQCDQALESAKQVFQAAMDAAITEKTTPVMVNQVMRARPLEDAELAMIYETAREAAENELLREDITSYSSIEAYMLQLSEYTLDILQSKYTDNDGASTAYNKDLLQELYVSKKKSIDDSASIAGDGTQYLQDQLTSSRDLLEDIVTQYNSRALGPCKSSILNNFLVEKMVESIFEWGTQVKTVFRSNEAKLVSDIASTQQNLRSIEAKVRVAQEMLSQQKESYEKALHSITERITSERGTLRDEIESKLAEIERTRLQIERLGALHQEALDRLDKQIEEAKEERKRLETSVRDAEARRESERQEAQRQMLENERSFHNEEKNLLQGQQQFLHKVLELERQLGEQDTDHIAELYRIEKENQDEISKLSLQHQDEQEELKENVIRDIRTLKNEQEEEISALQSKLDEKKAHVASLREQIEHKEAEAARKKAKASQLFGGEECIVQ</sequence>
<dbReference type="Pfam" id="PF02841">
    <property type="entry name" value="GBP_C"/>
    <property type="match status" value="1"/>
</dbReference>
<reference evidence="8 9" key="1">
    <citation type="submission" date="2013-11" db="EMBL/GenBank/DDBJ databases">
        <title>The Genome Sequence of Phytophthora parasitica P1976.</title>
        <authorList>
            <consortium name="The Broad Institute Genomics Platform"/>
            <person name="Russ C."/>
            <person name="Tyler B."/>
            <person name="Panabieres F."/>
            <person name="Shan W."/>
            <person name="Tripathy S."/>
            <person name="Grunwald N."/>
            <person name="Machado M."/>
            <person name="Johnson C.S."/>
            <person name="Walker B."/>
            <person name="Young S."/>
            <person name="Zeng Q."/>
            <person name="Gargeya S."/>
            <person name="Fitzgerald M."/>
            <person name="Haas B."/>
            <person name="Abouelleil A."/>
            <person name="Allen A.W."/>
            <person name="Alvarado L."/>
            <person name="Arachchi H.M."/>
            <person name="Berlin A.M."/>
            <person name="Chapman S.B."/>
            <person name="Gainer-Dewar J."/>
            <person name="Goldberg J."/>
            <person name="Griggs A."/>
            <person name="Gujja S."/>
            <person name="Hansen M."/>
            <person name="Howarth C."/>
            <person name="Imamovic A."/>
            <person name="Ireland A."/>
            <person name="Larimer J."/>
            <person name="McCowan C."/>
            <person name="Murphy C."/>
            <person name="Pearson M."/>
            <person name="Poon T.W."/>
            <person name="Priest M."/>
            <person name="Roberts A."/>
            <person name="Saif S."/>
            <person name="Shea T."/>
            <person name="Sisk P."/>
            <person name="Sykes S."/>
            <person name="Wortman J."/>
            <person name="Nusbaum C."/>
            <person name="Birren B."/>
        </authorList>
    </citation>
    <scope>NUCLEOTIDE SEQUENCE [LARGE SCALE GENOMIC DNA]</scope>
    <source>
        <strain evidence="8 9">P1976</strain>
    </source>
</reference>
<organism evidence="8 9">
    <name type="scientific">Phytophthora nicotianae P1976</name>
    <dbReference type="NCBI Taxonomy" id="1317066"/>
    <lineage>
        <taxon>Eukaryota</taxon>
        <taxon>Sar</taxon>
        <taxon>Stramenopiles</taxon>
        <taxon>Oomycota</taxon>
        <taxon>Peronosporomycetes</taxon>
        <taxon>Peronosporales</taxon>
        <taxon>Peronosporaceae</taxon>
        <taxon>Phytophthora</taxon>
    </lineage>
</organism>
<protein>
    <recommendedName>
        <fullName evidence="7">GB1/RHD3-type G domain-containing protein</fullName>
    </recommendedName>
</protein>
<dbReference type="SUPFAM" id="SSF52540">
    <property type="entry name" value="P-loop containing nucleoside triphosphate hydrolases"/>
    <property type="match status" value="1"/>
</dbReference>
<dbReference type="Gene3D" id="3.40.50.300">
    <property type="entry name" value="P-loop containing nucleotide triphosphate hydrolases"/>
    <property type="match status" value="1"/>
</dbReference>
<dbReference type="Proteomes" id="UP000028582">
    <property type="component" value="Unassembled WGS sequence"/>
</dbReference>
<keyword evidence="5" id="KW-0175">Coiled coil</keyword>
<dbReference type="InterPro" id="IPR030386">
    <property type="entry name" value="G_GB1_RHD3_dom"/>
</dbReference>
<keyword evidence="3" id="KW-0342">GTP-binding</keyword>
<comment type="similarity">
    <text evidence="4">Belongs to the TRAFAC class dynamin-like GTPase superfamily. GB1/RHD3 GTPase family.</text>
</comment>
<dbReference type="EMBL" id="ANJA01002143">
    <property type="protein sequence ID" value="ETO71747.1"/>
    <property type="molecule type" value="Genomic_DNA"/>
</dbReference>
<evidence type="ECO:0000256" key="3">
    <source>
        <dbReference type="ARBA" id="ARBA00023134"/>
    </source>
</evidence>
<dbReference type="Gene3D" id="1.20.1000.10">
    <property type="entry name" value="Guanylate-binding protein, C-terminal domain"/>
    <property type="match status" value="1"/>
</dbReference>
<evidence type="ECO:0000313" key="8">
    <source>
        <dbReference type="EMBL" id="ETO71747.1"/>
    </source>
</evidence>
<feature type="coiled-coil region" evidence="5">
    <location>
        <begin position="706"/>
        <end position="780"/>
    </location>
</feature>
<dbReference type="Pfam" id="PF02263">
    <property type="entry name" value="GBP"/>
    <property type="match status" value="1"/>
</dbReference>
<keyword evidence="2" id="KW-0378">Hydrolase</keyword>
<evidence type="ECO:0000256" key="6">
    <source>
        <dbReference type="SAM" id="MobiDB-lite"/>
    </source>
</evidence>
<dbReference type="InterPro" id="IPR027417">
    <property type="entry name" value="P-loop_NTPase"/>
</dbReference>
<dbReference type="AlphaFoldDB" id="A0A080ZYN6"/>
<dbReference type="SUPFAM" id="SSF48340">
    <property type="entry name" value="Interferon-induced guanylate-binding protein 1 (GBP1), C-terminal domain"/>
    <property type="match status" value="1"/>
</dbReference>
<keyword evidence="1" id="KW-0547">Nucleotide-binding</keyword>
<dbReference type="InterPro" id="IPR015894">
    <property type="entry name" value="Guanylate-bd_N"/>
</dbReference>
<dbReference type="InterPro" id="IPR036543">
    <property type="entry name" value="Guanylate-bd_C_sf"/>
</dbReference>
<dbReference type="CDD" id="cd01851">
    <property type="entry name" value="GBP"/>
    <property type="match status" value="1"/>
</dbReference>
<dbReference type="InterPro" id="IPR003191">
    <property type="entry name" value="Guanylate-bd/ATL_C"/>
</dbReference>
<accession>A0A080ZYN6</accession>
<comment type="caution">
    <text evidence="8">The sequence shown here is derived from an EMBL/GenBank/DDBJ whole genome shotgun (WGS) entry which is preliminary data.</text>
</comment>